<dbReference type="EMBL" id="MU006727">
    <property type="protein sequence ID" value="KAF2625204.1"/>
    <property type="molecule type" value="Genomic_DNA"/>
</dbReference>
<name>A0ACB6RTU4_9PLEO</name>
<keyword evidence="2" id="KW-1185">Reference proteome</keyword>
<sequence>MDPLTGCIHPPPPPAHCTSNIFDCDVVRIRSGLLRELENSASRVKIRHLRIDLTNDDRCYDTCGWEAHSSYMIHSTAMPAFGALQSIDVLVEDGLANRMQFIEETYWGSCPRGKVRIVDGKTGE</sequence>
<comment type="caution">
    <text evidence="1">The sequence shown here is derived from an EMBL/GenBank/DDBJ whole genome shotgun (WGS) entry which is preliminary data.</text>
</comment>
<evidence type="ECO:0000313" key="2">
    <source>
        <dbReference type="Proteomes" id="UP000799754"/>
    </source>
</evidence>
<reference evidence="1" key="1">
    <citation type="journal article" date="2020" name="Stud. Mycol.">
        <title>101 Dothideomycetes genomes: a test case for predicting lifestyles and emergence of pathogens.</title>
        <authorList>
            <person name="Haridas S."/>
            <person name="Albert R."/>
            <person name="Binder M."/>
            <person name="Bloem J."/>
            <person name="Labutti K."/>
            <person name="Salamov A."/>
            <person name="Andreopoulos B."/>
            <person name="Baker S."/>
            <person name="Barry K."/>
            <person name="Bills G."/>
            <person name="Bluhm B."/>
            <person name="Cannon C."/>
            <person name="Castanera R."/>
            <person name="Culley D."/>
            <person name="Daum C."/>
            <person name="Ezra D."/>
            <person name="Gonzalez J."/>
            <person name="Henrissat B."/>
            <person name="Kuo A."/>
            <person name="Liang C."/>
            <person name="Lipzen A."/>
            <person name="Lutzoni F."/>
            <person name="Magnuson J."/>
            <person name="Mondo S."/>
            <person name="Nolan M."/>
            <person name="Ohm R."/>
            <person name="Pangilinan J."/>
            <person name="Park H.-J."/>
            <person name="Ramirez L."/>
            <person name="Alfaro M."/>
            <person name="Sun H."/>
            <person name="Tritt A."/>
            <person name="Yoshinaga Y."/>
            <person name="Zwiers L.-H."/>
            <person name="Turgeon B."/>
            <person name="Goodwin S."/>
            <person name="Spatafora J."/>
            <person name="Crous P."/>
            <person name="Grigoriev I."/>
        </authorList>
    </citation>
    <scope>NUCLEOTIDE SEQUENCE</scope>
    <source>
        <strain evidence="1">CBS 525.71</strain>
    </source>
</reference>
<organism evidence="1 2">
    <name type="scientific">Macroventuria anomochaeta</name>
    <dbReference type="NCBI Taxonomy" id="301207"/>
    <lineage>
        <taxon>Eukaryota</taxon>
        <taxon>Fungi</taxon>
        <taxon>Dikarya</taxon>
        <taxon>Ascomycota</taxon>
        <taxon>Pezizomycotina</taxon>
        <taxon>Dothideomycetes</taxon>
        <taxon>Pleosporomycetidae</taxon>
        <taxon>Pleosporales</taxon>
        <taxon>Pleosporineae</taxon>
        <taxon>Didymellaceae</taxon>
        <taxon>Macroventuria</taxon>
    </lineage>
</organism>
<gene>
    <name evidence="1" type="ORF">BU25DRAFT_124923</name>
</gene>
<protein>
    <submittedName>
        <fullName evidence="1">Uncharacterized protein</fullName>
    </submittedName>
</protein>
<accession>A0ACB6RTU4</accession>
<proteinExistence type="predicted"/>
<dbReference type="Proteomes" id="UP000799754">
    <property type="component" value="Unassembled WGS sequence"/>
</dbReference>
<evidence type="ECO:0000313" key="1">
    <source>
        <dbReference type="EMBL" id="KAF2625204.1"/>
    </source>
</evidence>